<reference evidence="1 2" key="1">
    <citation type="submission" date="2014-09" db="EMBL/GenBank/DDBJ databases">
        <title>Vibrio maritimus JCM 19240. (C210) whole genome shotgun sequence.</title>
        <authorList>
            <person name="Sawabe T."/>
            <person name="Meirelles P."/>
            <person name="Nakanishi M."/>
            <person name="Sayaka M."/>
            <person name="Hattori M."/>
            <person name="Ohkuma M."/>
        </authorList>
    </citation>
    <scope>NUCLEOTIDE SEQUENCE [LARGE SCALE GENOMIC DNA]</scope>
    <source>
        <strain evidence="1 2">JCM 19240</strain>
    </source>
</reference>
<name>A0A090TCA5_9VIBR</name>
<evidence type="ECO:0000313" key="2">
    <source>
        <dbReference type="Proteomes" id="UP000029224"/>
    </source>
</evidence>
<sequence>MLTRYTGMTAESQSRLFTFGLVLTLLGMVLTDMWIPMVVGAIIMAGLAVESWIRVQHLIPMHNEIRSMQKQIKKLQSEVRTLEYDE</sequence>
<accession>A0A090TCA5</accession>
<reference evidence="1 2" key="2">
    <citation type="submission" date="2014-09" db="EMBL/GenBank/DDBJ databases">
        <authorList>
            <consortium name="NBRP consortium"/>
            <person name="Sawabe T."/>
            <person name="Meirelles P."/>
            <person name="Nakanishi M."/>
            <person name="Sayaka M."/>
            <person name="Hattori M."/>
            <person name="Ohkuma M."/>
        </authorList>
    </citation>
    <scope>NUCLEOTIDE SEQUENCE [LARGE SCALE GENOMIC DNA]</scope>
    <source>
        <strain evidence="1 2">JCM 19240</strain>
    </source>
</reference>
<dbReference type="EMBL" id="BBMT01000017">
    <property type="protein sequence ID" value="GAL37511.1"/>
    <property type="molecule type" value="Genomic_DNA"/>
</dbReference>
<evidence type="ECO:0000313" key="1">
    <source>
        <dbReference type="EMBL" id="GAL37511.1"/>
    </source>
</evidence>
<dbReference type="AlphaFoldDB" id="A0A090TCA5"/>
<comment type="caution">
    <text evidence="1">The sequence shown here is derived from an EMBL/GenBank/DDBJ whole genome shotgun (WGS) entry which is preliminary data.</text>
</comment>
<proteinExistence type="predicted"/>
<organism evidence="1 2">
    <name type="scientific">Vibrio maritimus</name>
    <dbReference type="NCBI Taxonomy" id="990268"/>
    <lineage>
        <taxon>Bacteria</taxon>
        <taxon>Pseudomonadati</taxon>
        <taxon>Pseudomonadota</taxon>
        <taxon>Gammaproteobacteria</taxon>
        <taxon>Vibrionales</taxon>
        <taxon>Vibrionaceae</taxon>
        <taxon>Vibrio</taxon>
    </lineage>
</organism>
<keyword evidence="2" id="KW-1185">Reference proteome</keyword>
<gene>
    <name evidence="1" type="ORF">JCM19240_1447</name>
</gene>
<dbReference type="Proteomes" id="UP000029224">
    <property type="component" value="Unassembled WGS sequence"/>
</dbReference>
<protein>
    <submittedName>
        <fullName evidence="1">NADH dehydrogenase subunit II-related protein</fullName>
    </submittedName>
</protein>
<dbReference type="OrthoDB" id="5904793at2"/>